<dbReference type="Proteomes" id="UP000215214">
    <property type="component" value="Chromosome TJEJU"/>
</dbReference>
<gene>
    <name evidence="2" type="ORF">TJEJU_3097</name>
</gene>
<dbReference type="RefSeq" id="WP_095073514.1">
    <property type="nucleotide sequence ID" value="NZ_LT899436.1"/>
</dbReference>
<name>A0A238UC23_9FLAO</name>
<dbReference type="Pfam" id="PF04784">
    <property type="entry name" value="DUF547"/>
    <property type="match status" value="1"/>
</dbReference>
<proteinExistence type="predicted"/>
<dbReference type="EMBL" id="LT899436">
    <property type="protein sequence ID" value="SNR16753.1"/>
    <property type="molecule type" value="Genomic_DNA"/>
</dbReference>
<dbReference type="KEGG" id="tje:TJEJU_3097"/>
<dbReference type="InterPro" id="IPR006869">
    <property type="entry name" value="DUF547"/>
</dbReference>
<protein>
    <recommendedName>
        <fullName evidence="1">DUF547 domain-containing protein</fullName>
    </recommendedName>
</protein>
<dbReference type="AlphaFoldDB" id="A0A238UC23"/>
<accession>A0A238UC23</accession>
<evidence type="ECO:0000313" key="3">
    <source>
        <dbReference type="Proteomes" id="UP000215214"/>
    </source>
</evidence>
<organism evidence="2 3">
    <name type="scientific">Tenacibaculum jejuense</name>
    <dbReference type="NCBI Taxonomy" id="584609"/>
    <lineage>
        <taxon>Bacteria</taxon>
        <taxon>Pseudomonadati</taxon>
        <taxon>Bacteroidota</taxon>
        <taxon>Flavobacteriia</taxon>
        <taxon>Flavobacteriales</taxon>
        <taxon>Flavobacteriaceae</taxon>
        <taxon>Tenacibaculum</taxon>
    </lineage>
</organism>
<dbReference type="OrthoDB" id="526867at2"/>
<evidence type="ECO:0000313" key="2">
    <source>
        <dbReference type="EMBL" id="SNR16753.1"/>
    </source>
</evidence>
<feature type="domain" description="DUF547" evidence="1">
    <location>
        <begin position="45"/>
        <end position="164"/>
    </location>
</feature>
<dbReference type="PANTHER" id="PTHR46361:SF3">
    <property type="entry name" value="ELECTRON CARRIER_ PROTEIN DISULFIDE OXIDOREDUCTASE"/>
    <property type="match status" value="1"/>
</dbReference>
<sequence>MTHASLLDISEQLLLTIKENKDTTKLKLTLSFTPFEEFKNELKNDTDKKVFWINIYNAYFQILRKELHITKPKIYTEKIIKIAEHYFSLDDIEHGILRKYRYKYSLGFLANFFASKLIKSLAVKIIDYRIHFALNCGAKSCPPIAFYNAEKINEQLDLATQSFLENETIFFHDKKEVHVTMLFKWFLKDFGNFKGIRNIYKTQLNKDISKYTIKFTPYSWEENLDNFIS</sequence>
<keyword evidence="3" id="KW-1185">Reference proteome</keyword>
<evidence type="ECO:0000259" key="1">
    <source>
        <dbReference type="Pfam" id="PF04784"/>
    </source>
</evidence>
<dbReference type="PANTHER" id="PTHR46361">
    <property type="entry name" value="ELECTRON CARRIER/ PROTEIN DISULFIDE OXIDOREDUCTASE"/>
    <property type="match status" value="1"/>
</dbReference>
<reference evidence="2 3" key="1">
    <citation type="submission" date="2017-07" db="EMBL/GenBank/DDBJ databases">
        <authorList>
            <person name="Sun Z.S."/>
            <person name="Albrecht U."/>
            <person name="Echele G."/>
            <person name="Lee C.C."/>
        </authorList>
    </citation>
    <scope>NUCLEOTIDE SEQUENCE [LARGE SCALE GENOMIC DNA]</scope>
    <source>
        <strain evidence="3">type strain: KCTC 22618</strain>
    </source>
</reference>